<evidence type="ECO:0000313" key="2">
    <source>
        <dbReference type="EMBL" id="NOV04649.1"/>
    </source>
</evidence>
<sequence length="149" mass="16100">MKIWLNIWIVIVMLTAGYHPVYAADGAEAFDIGKGEVIKTITHSASLQSEVGKWLASITGPVGSLNIEPASGIAIKVELAPPLKVSNPWVTGTVTQVVLFVGQSAAYTPKLLIFTQANEVVAVTFKHDVKRFLKSNGLYSHELNLVMPN</sequence>
<keyword evidence="3" id="KW-1185">Reference proteome</keyword>
<reference evidence="2 3" key="1">
    <citation type="submission" date="2019-10" db="EMBL/GenBank/DDBJ databases">
        <title>Description of Paenibacillus pedi sp. nov.</title>
        <authorList>
            <person name="Carlier A."/>
            <person name="Qi S."/>
        </authorList>
    </citation>
    <scope>NUCLEOTIDE SEQUENCE [LARGE SCALE GENOMIC DNA]</scope>
    <source>
        <strain evidence="2 3">LMG 31457</strain>
    </source>
</reference>
<protein>
    <submittedName>
        <fullName evidence="2">Uncharacterized protein</fullName>
    </submittedName>
</protein>
<proteinExistence type="predicted"/>
<accession>A0ABX1ZXB3</accession>
<comment type="caution">
    <text evidence="2">The sequence shown here is derived from an EMBL/GenBank/DDBJ whole genome shotgun (WGS) entry which is preliminary data.</text>
</comment>
<evidence type="ECO:0000313" key="3">
    <source>
        <dbReference type="Proteomes" id="UP000618579"/>
    </source>
</evidence>
<keyword evidence="1" id="KW-0732">Signal</keyword>
<dbReference type="EMBL" id="WHNZ01000086">
    <property type="protein sequence ID" value="NOV04649.1"/>
    <property type="molecule type" value="Genomic_DNA"/>
</dbReference>
<feature type="chain" id="PRO_5047426064" evidence="1">
    <location>
        <begin position="24"/>
        <end position="149"/>
    </location>
</feature>
<dbReference type="Proteomes" id="UP000618579">
    <property type="component" value="Unassembled WGS sequence"/>
</dbReference>
<gene>
    <name evidence="2" type="ORF">GC097_32290</name>
</gene>
<evidence type="ECO:0000256" key="1">
    <source>
        <dbReference type="SAM" id="SignalP"/>
    </source>
</evidence>
<organism evidence="2 3">
    <name type="scientific">Paenibacillus planticolens</name>
    <dbReference type="NCBI Taxonomy" id="2654976"/>
    <lineage>
        <taxon>Bacteria</taxon>
        <taxon>Bacillati</taxon>
        <taxon>Bacillota</taxon>
        <taxon>Bacilli</taxon>
        <taxon>Bacillales</taxon>
        <taxon>Paenibacillaceae</taxon>
        <taxon>Paenibacillus</taxon>
    </lineage>
</organism>
<dbReference type="RefSeq" id="WP_171687458.1">
    <property type="nucleotide sequence ID" value="NZ_WHNZ01000086.1"/>
</dbReference>
<feature type="signal peptide" evidence="1">
    <location>
        <begin position="1"/>
        <end position="23"/>
    </location>
</feature>
<name>A0ABX1ZXB3_9BACL</name>